<reference evidence="1 2" key="1">
    <citation type="submission" date="2019-07" db="EMBL/GenBank/DDBJ databases">
        <authorList>
            <person name="Jastrzebski P J."/>
            <person name="Paukszto L."/>
            <person name="Jastrzebski P J."/>
        </authorList>
    </citation>
    <scope>NUCLEOTIDE SEQUENCE [LARGE SCALE GENOMIC DNA]</scope>
    <source>
        <strain evidence="1 2">WMS-il1</strain>
    </source>
</reference>
<organism evidence="1 2">
    <name type="scientific">Hymenolepis diminuta</name>
    <name type="common">Rat tapeworm</name>
    <dbReference type="NCBI Taxonomy" id="6216"/>
    <lineage>
        <taxon>Eukaryota</taxon>
        <taxon>Metazoa</taxon>
        <taxon>Spiralia</taxon>
        <taxon>Lophotrochozoa</taxon>
        <taxon>Platyhelminthes</taxon>
        <taxon>Cestoda</taxon>
        <taxon>Eucestoda</taxon>
        <taxon>Cyclophyllidea</taxon>
        <taxon>Hymenolepididae</taxon>
        <taxon>Hymenolepis</taxon>
    </lineage>
</organism>
<evidence type="ECO:0000313" key="2">
    <source>
        <dbReference type="Proteomes" id="UP000321570"/>
    </source>
</evidence>
<proteinExistence type="predicted"/>
<evidence type="ECO:0000313" key="1">
    <source>
        <dbReference type="EMBL" id="VUZ38806.1"/>
    </source>
</evidence>
<protein>
    <submittedName>
        <fullName evidence="1">Uncharacterized protein</fullName>
    </submittedName>
</protein>
<keyword evidence="2" id="KW-1185">Reference proteome</keyword>
<gene>
    <name evidence="1" type="ORF">WMSIL1_LOCUS219</name>
</gene>
<name>A0A564XV89_HYMDI</name>
<dbReference type="Proteomes" id="UP000321570">
    <property type="component" value="Unassembled WGS sequence"/>
</dbReference>
<dbReference type="EMBL" id="CABIJS010000007">
    <property type="protein sequence ID" value="VUZ38806.1"/>
    <property type="molecule type" value="Genomic_DNA"/>
</dbReference>
<accession>A0A564XV89</accession>
<dbReference type="AlphaFoldDB" id="A0A564XV89"/>
<sequence length="63" mass="7255">MTAKSKVEALIGWINASRDDEERTTRTTAFGDMVSLLRIQDTPELINDLFAEDIDIPLEWRFV</sequence>